<feature type="region of interest" description="Disordered" evidence="1">
    <location>
        <begin position="1"/>
        <end position="35"/>
    </location>
</feature>
<name>S4XR95_SORCE</name>
<evidence type="ECO:0000313" key="3">
    <source>
        <dbReference type="Proteomes" id="UP000014803"/>
    </source>
</evidence>
<organism evidence="2 3">
    <name type="scientific">Sorangium cellulosum So0157-2</name>
    <dbReference type="NCBI Taxonomy" id="1254432"/>
    <lineage>
        <taxon>Bacteria</taxon>
        <taxon>Pseudomonadati</taxon>
        <taxon>Myxococcota</taxon>
        <taxon>Polyangia</taxon>
        <taxon>Polyangiales</taxon>
        <taxon>Polyangiaceae</taxon>
        <taxon>Sorangium</taxon>
    </lineage>
</organism>
<dbReference type="KEGG" id="scu:SCE1572_00650"/>
<dbReference type="AlphaFoldDB" id="S4XR95"/>
<dbReference type="HOGENOM" id="CLU_3367362_0_0_7"/>
<evidence type="ECO:0000256" key="1">
    <source>
        <dbReference type="SAM" id="MobiDB-lite"/>
    </source>
</evidence>
<gene>
    <name evidence="2" type="ORF">SCE1572_00650</name>
</gene>
<feature type="compositionally biased region" description="Low complexity" evidence="1">
    <location>
        <begin position="1"/>
        <end position="22"/>
    </location>
</feature>
<sequence length="35" mass="3378">MAAMSRAAQRASTTALADIPAALAPPPIDTATGAP</sequence>
<accession>S4XR95</accession>
<reference evidence="2 3" key="1">
    <citation type="journal article" date="2013" name="Sci. Rep.">
        <title>Extraordinary expansion of a Sorangium cellulosum genome from an alkaline milieu.</title>
        <authorList>
            <person name="Han K."/>
            <person name="Li Z.F."/>
            <person name="Peng R."/>
            <person name="Zhu L.P."/>
            <person name="Zhou T."/>
            <person name="Wang L.G."/>
            <person name="Li S.G."/>
            <person name="Zhang X.B."/>
            <person name="Hu W."/>
            <person name="Wu Z.H."/>
            <person name="Qin N."/>
            <person name="Li Y.Z."/>
        </authorList>
    </citation>
    <scope>NUCLEOTIDE SEQUENCE [LARGE SCALE GENOMIC DNA]</scope>
    <source>
        <strain evidence="2 3">So0157-2</strain>
    </source>
</reference>
<dbReference type="Proteomes" id="UP000014803">
    <property type="component" value="Chromosome"/>
</dbReference>
<protein>
    <submittedName>
        <fullName evidence="2">Uncharacterized protein</fullName>
    </submittedName>
</protein>
<dbReference type="EMBL" id="CP003969">
    <property type="protein sequence ID" value="AGP33138.1"/>
    <property type="molecule type" value="Genomic_DNA"/>
</dbReference>
<evidence type="ECO:0000313" key="2">
    <source>
        <dbReference type="EMBL" id="AGP33138.1"/>
    </source>
</evidence>
<proteinExistence type="predicted"/>